<feature type="domain" description="ABC transmembrane type-1" evidence="9">
    <location>
        <begin position="1"/>
        <end position="102"/>
    </location>
</feature>
<keyword evidence="2" id="KW-0813">Transport</keyword>
<accession>A0A485AH48</accession>
<dbReference type="PROSITE" id="PS50928">
    <property type="entry name" value="ABC_TM1"/>
    <property type="match status" value="1"/>
</dbReference>
<keyword evidence="7 8" id="KW-0472">Membrane</keyword>
<evidence type="ECO:0000256" key="7">
    <source>
        <dbReference type="ARBA" id="ARBA00023136"/>
    </source>
</evidence>
<dbReference type="PANTHER" id="PTHR43357:SF4">
    <property type="entry name" value="INNER MEMBRANE ABC TRANSPORTER PERMEASE PROTEIN YDCV"/>
    <property type="match status" value="1"/>
</dbReference>
<proteinExistence type="predicted"/>
<evidence type="ECO:0000256" key="3">
    <source>
        <dbReference type="ARBA" id="ARBA00022475"/>
    </source>
</evidence>
<evidence type="ECO:0000256" key="8">
    <source>
        <dbReference type="SAM" id="Phobius"/>
    </source>
</evidence>
<sequence length="102" mass="10987">MGLIVAWLVLVQKIKGRGIVDALSLMPAALPGVVVGVGLILLWNQPFWPVSPYNSGWMLLLSYCCLLLPWPVRYVGSALRQLGSNLEPAARVHGASPLRALG</sequence>
<dbReference type="CDD" id="cd06261">
    <property type="entry name" value="TM_PBP2"/>
    <property type="match status" value="1"/>
</dbReference>
<dbReference type="PANTHER" id="PTHR43357">
    <property type="entry name" value="INNER MEMBRANE ABC TRANSPORTER PERMEASE PROTEIN YDCV"/>
    <property type="match status" value="1"/>
</dbReference>
<reference evidence="10 11" key="1">
    <citation type="submission" date="2019-03" db="EMBL/GenBank/DDBJ databases">
        <authorList>
            <consortium name="Pathogen Informatics"/>
        </authorList>
    </citation>
    <scope>NUCLEOTIDE SEQUENCE [LARGE SCALE GENOMIC DNA]</scope>
    <source>
        <strain evidence="10 11">NCTC12998</strain>
    </source>
</reference>
<dbReference type="InterPro" id="IPR035906">
    <property type="entry name" value="MetI-like_sf"/>
</dbReference>
<dbReference type="GO" id="GO:0055085">
    <property type="term" value="P:transmembrane transport"/>
    <property type="evidence" value="ECO:0007669"/>
    <property type="project" value="InterPro"/>
</dbReference>
<feature type="transmembrane region" description="Helical" evidence="8">
    <location>
        <begin position="22"/>
        <end position="43"/>
    </location>
</feature>
<evidence type="ECO:0000256" key="1">
    <source>
        <dbReference type="ARBA" id="ARBA00004429"/>
    </source>
</evidence>
<dbReference type="InterPro" id="IPR000515">
    <property type="entry name" value="MetI-like"/>
</dbReference>
<evidence type="ECO:0000256" key="5">
    <source>
        <dbReference type="ARBA" id="ARBA00022692"/>
    </source>
</evidence>
<keyword evidence="5 8" id="KW-0812">Transmembrane</keyword>
<evidence type="ECO:0000259" key="9">
    <source>
        <dbReference type="PROSITE" id="PS50928"/>
    </source>
</evidence>
<evidence type="ECO:0000313" key="10">
    <source>
        <dbReference type="EMBL" id="VFS60282.1"/>
    </source>
</evidence>
<protein>
    <submittedName>
        <fullName evidence="10">Sulfate/thiosulfate transporter subunit</fullName>
    </submittedName>
</protein>
<organism evidence="10 11">
    <name type="scientific">Raoultella planticola</name>
    <name type="common">Klebsiella planticola</name>
    <dbReference type="NCBI Taxonomy" id="575"/>
    <lineage>
        <taxon>Bacteria</taxon>
        <taxon>Pseudomonadati</taxon>
        <taxon>Pseudomonadota</taxon>
        <taxon>Gammaproteobacteria</taxon>
        <taxon>Enterobacterales</taxon>
        <taxon>Enterobacteriaceae</taxon>
        <taxon>Klebsiella/Raoultella group</taxon>
        <taxon>Raoultella</taxon>
    </lineage>
</organism>
<dbReference type="AlphaFoldDB" id="A0A485AH48"/>
<evidence type="ECO:0000313" key="11">
    <source>
        <dbReference type="Proteomes" id="UP000345637"/>
    </source>
</evidence>
<dbReference type="Proteomes" id="UP000345637">
    <property type="component" value="Unassembled WGS sequence"/>
</dbReference>
<keyword evidence="3" id="KW-1003">Cell membrane</keyword>
<feature type="transmembrane region" description="Helical" evidence="8">
    <location>
        <begin position="55"/>
        <end position="72"/>
    </location>
</feature>
<dbReference type="Gene3D" id="1.10.3720.10">
    <property type="entry name" value="MetI-like"/>
    <property type="match status" value="1"/>
</dbReference>
<evidence type="ECO:0000256" key="4">
    <source>
        <dbReference type="ARBA" id="ARBA00022519"/>
    </source>
</evidence>
<dbReference type="EMBL" id="CAADJE010000016">
    <property type="protein sequence ID" value="VFS60282.1"/>
    <property type="molecule type" value="Genomic_DNA"/>
</dbReference>
<keyword evidence="4" id="KW-0997">Cell inner membrane</keyword>
<comment type="subcellular location">
    <subcellularLocation>
        <location evidence="1">Cell inner membrane</location>
        <topology evidence="1">Multi-pass membrane protein</topology>
    </subcellularLocation>
</comment>
<evidence type="ECO:0000256" key="2">
    <source>
        <dbReference type="ARBA" id="ARBA00022448"/>
    </source>
</evidence>
<dbReference type="GO" id="GO:0005886">
    <property type="term" value="C:plasma membrane"/>
    <property type="evidence" value="ECO:0007669"/>
    <property type="project" value="UniProtKB-SubCell"/>
</dbReference>
<keyword evidence="6 8" id="KW-1133">Transmembrane helix</keyword>
<gene>
    <name evidence="10" type="ORF">NCTC12998_01266</name>
</gene>
<name>A0A485AH48_RAOPL</name>
<dbReference type="SUPFAM" id="SSF161098">
    <property type="entry name" value="MetI-like"/>
    <property type="match status" value="1"/>
</dbReference>
<evidence type="ECO:0000256" key="6">
    <source>
        <dbReference type="ARBA" id="ARBA00022989"/>
    </source>
</evidence>